<reference evidence="3" key="2">
    <citation type="submission" date="2025-09" db="UniProtKB">
        <authorList>
            <consortium name="Ensembl"/>
        </authorList>
    </citation>
    <scope>IDENTIFICATION</scope>
</reference>
<dbReference type="Gene3D" id="1.20.1280.50">
    <property type="match status" value="1"/>
</dbReference>
<dbReference type="Ensembl" id="ENSOMET00000028713.1">
    <property type="protein sequence ID" value="ENSOMEP00000034552.1"/>
    <property type="gene ID" value="ENSOMEG00000021245.1"/>
</dbReference>
<evidence type="ECO:0000313" key="4">
    <source>
        <dbReference type="Proteomes" id="UP000261560"/>
    </source>
</evidence>
<evidence type="ECO:0000256" key="1">
    <source>
        <dbReference type="SAM" id="MobiDB-lite"/>
    </source>
</evidence>
<feature type="compositionally biased region" description="Basic and acidic residues" evidence="1">
    <location>
        <begin position="348"/>
        <end position="357"/>
    </location>
</feature>
<feature type="compositionally biased region" description="Low complexity" evidence="1">
    <location>
        <begin position="87"/>
        <end position="127"/>
    </location>
</feature>
<evidence type="ECO:0000259" key="2">
    <source>
        <dbReference type="PROSITE" id="PS50181"/>
    </source>
</evidence>
<keyword evidence="4" id="KW-1185">Reference proteome</keyword>
<proteinExistence type="predicted"/>
<reference evidence="3" key="1">
    <citation type="submission" date="2025-08" db="UniProtKB">
        <authorList>
            <consortium name="Ensembl"/>
        </authorList>
    </citation>
    <scope>IDENTIFICATION</scope>
</reference>
<dbReference type="PANTHER" id="PTHR15537">
    <property type="entry name" value="F-BOX ONLY PROTEIN 7"/>
    <property type="match status" value="1"/>
</dbReference>
<dbReference type="Proteomes" id="UP000261560">
    <property type="component" value="Unplaced"/>
</dbReference>
<dbReference type="SMART" id="SM00256">
    <property type="entry name" value="FBOX"/>
    <property type="match status" value="1"/>
</dbReference>
<dbReference type="PROSITE" id="PS50181">
    <property type="entry name" value="FBOX"/>
    <property type="match status" value="1"/>
</dbReference>
<dbReference type="AlphaFoldDB" id="A0A3B3DWL8"/>
<name>A0A3B3DWL8_ORYME</name>
<organism evidence="3 4">
    <name type="scientific">Oryzias melastigma</name>
    <name type="common">Marine medaka</name>
    <dbReference type="NCBI Taxonomy" id="30732"/>
    <lineage>
        <taxon>Eukaryota</taxon>
        <taxon>Metazoa</taxon>
        <taxon>Chordata</taxon>
        <taxon>Craniata</taxon>
        <taxon>Vertebrata</taxon>
        <taxon>Euteleostomi</taxon>
        <taxon>Actinopterygii</taxon>
        <taxon>Neopterygii</taxon>
        <taxon>Teleostei</taxon>
        <taxon>Neoteleostei</taxon>
        <taxon>Acanthomorphata</taxon>
        <taxon>Ovalentaria</taxon>
        <taxon>Atherinomorphae</taxon>
        <taxon>Beloniformes</taxon>
        <taxon>Adrianichthyidae</taxon>
        <taxon>Oryziinae</taxon>
        <taxon>Oryzias</taxon>
    </lineage>
</organism>
<dbReference type="Gene3D" id="3.40.1000.30">
    <property type="match status" value="1"/>
</dbReference>
<sequence length="387" mass="40515">MKLRVRIRRQTSRLEVGGEAPTLRELVELIGETLLPSHGLSADTDFGLSLNGSDLLSDSTQTLQSCGIDSGDLIWVLLPSAGPESKTGSSSAGSNSAGSSSAGSSSTTGAQQSSSSTSSSTCSSTCSQRSDSMEPAGPAPPDASAAPLWEPILCSEAENGHAPLSLDLLFHAAQGCELKAAQMPAGWRSGATYRLQYTHPLCGSSSASVVGVVMGPQLVINAALTVLENVALVRKLQLTASSFVTEEWAGGSAAAAFKDLRKLSRLVKDQLAYPLIAAAREAAALPWAFGLQALPPELLLRVLRLLDVRSLVRLSAVCRLLNAAAADSSLWRHLYRRDFPGSGGNGSRDSDWKEVRKQGSRPTGQRSGVSGPSVVLQPGLQLQEVLL</sequence>
<feature type="region of interest" description="Disordered" evidence="1">
    <location>
        <begin position="342"/>
        <end position="374"/>
    </location>
</feature>
<feature type="region of interest" description="Disordered" evidence="1">
    <location>
        <begin position="84"/>
        <end position="144"/>
    </location>
</feature>
<dbReference type="GO" id="GO:1903599">
    <property type="term" value="P:positive regulation of autophagy of mitochondrion"/>
    <property type="evidence" value="ECO:0007669"/>
    <property type="project" value="TreeGrafter"/>
</dbReference>
<feature type="compositionally biased region" description="Polar residues" evidence="1">
    <location>
        <begin position="360"/>
        <end position="370"/>
    </location>
</feature>
<dbReference type="SUPFAM" id="SSF81383">
    <property type="entry name" value="F-box domain"/>
    <property type="match status" value="1"/>
</dbReference>
<dbReference type="GeneTree" id="ENSGT00390000006670"/>
<accession>A0A3B3DWL8</accession>
<protein>
    <submittedName>
        <fullName evidence="3">F-box protein 7</fullName>
    </submittedName>
</protein>
<dbReference type="GO" id="GO:0019901">
    <property type="term" value="F:protein kinase binding"/>
    <property type="evidence" value="ECO:0007669"/>
    <property type="project" value="InterPro"/>
</dbReference>
<dbReference type="InterPro" id="IPR001810">
    <property type="entry name" value="F-box_dom"/>
</dbReference>
<feature type="domain" description="F-box" evidence="2">
    <location>
        <begin position="288"/>
        <end position="334"/>
    </location>
</feature>
<dbReference type="InterPro" id="IPR036047">
    <property type="entry name" value="F-box-like_dom_sf"/>
</dbReference>
<evidence type="ECO:0000313" key="3">
    <source>
        <dbReference type="Ensembl" id="ENSOMEP00000034552.1"/>
    </source>
</evidence>
<dbReference type="PANTHER" id="PTHR15537:SF2">
    <property type="entry name" value="F-BOX ONLY PROTEIN 7"/>
    <property type="match status" value="1"/>
</dbReference>
<dbReference type="Pfam" id="PF12937">
    <property type="entry name" value="F-box-like"/>
    <property type="match status" value="1"/>
</dbReference>
<dbReference type="InterPro" id="IPR047118">
    <property type="entry name" value="Fbxo7"/>
</dbReference>